<organism evidence="1 2">
    <name type="scientific">Paenibacillus pinisoli</name>
    <dbReference type="NCBI Taxonomy" id="1276110"/>
    <lineage>
        <taxon>Bacteria</taxon>
        <taxon>Bacillati</taxon>
        <taxon>Bacillota</taxon>
        <taxon>Bacilli</taxon>
        <taxon>Bacillales</taxon>
        <taxon>Paenibacillaceae</taxon>
        <taxon>Paenibacillus</taxon>
    </lineage>
</organism>
<dbReference type="RefSeq" id="WP_120108592.1">
    <property type="nucleotide sequence ID" value="NZ_QXQB01000001.1"/>
</dbReference>
<accession>A0A3A6PQJ8</accession>
<sequence length="223" mass="25378">MKTLNELVLQQESTWLMVQEWVTKATNNVEILPANKQDASKVLHQLQVTTKSFLGVVSYYTGGILVEHGWLRFLGSGSDRLPRSLTSWNGFDSTGKSPRMQSSILIADDAVGGFYAMNGSAFEGKPGEIYYLAPDTLEWESLDMQYSDFLKWAFLGDVRKYYESFQWDNWVEDVSRLDGDKGILIYPFLWAEGKASANRTRAIVPIEELWNVNMVNRENLGIQ</sequence>
<dbReference type="EMBL" id="QXQB01000001">
    <property type="protein sequence ID" value="RJX41876.1"/>
    <property type="molecule type" value="Genomic_DNA"/>
</dbReference>
<dbReference type="OrthoDB" id="1550811at2"/>
<name>A0A3A6PQJ8_9BACL</name>
<protein>
    <submittedName>
        <fullName evidence="1">DUF2625 family protein</fullName>
    </submittedName>
</protein>
<dbReference type="Proteomes" id="UP000267798">
    <property type="component" value="Unassembled WGS sequence"/>
</dbReference>
<evidence type="ECO:0000313" key="2">
    <source>
        <dbReference type="Proteomes" id="UP000267798"/>
    </source>
</evidence>
<proteinExistence type="predicted"/>
<comment type="caution">
    <text evidence="1">The sequence shown here is derived from an EMBL/GenBank/DDBJ whole genome shotgun (WGS) entry which is preliminary data.</text>
</comment>
<dbReference type="AlphaFoldDB" id="A0A3A6PQJ8"/>
<gene>
    <name evidence="1" type="ORF">D3P09_06720</name>
</gene>
<dbReference type="InterPro" id="IPR021239">
    <property type="entry name" value="DUF2625"/>
</dbReference>
<keyword evidence="2" id="KW-1185">Reference proteome</keyword>
<dbReference type="Pfam" id="PF10946">
    <property type="entry name" value="DUF2625"/>
    <property type="match status" value="1"/>
</dbReference>
<evidence type="ECO:0000313" key="1">
    <source>
        <dbReference type="EMBL" id="RJX41876.1"/>
    </source>
</evidence>
<reference evidence="1 2" key="1">
    <citation type="submission" date="2018-09" db="EMBL/GenBank/DDBJ databases">
        <title>Paenibacillus aracenensis nov. sp. isolated from a cave in southern Spain.</title>
        <authorList>
            <person name="Jurado V."/>
            <person name="Gutierrez-Patricio S."/>
            <person name="Gonzalez-Pimentel J.L."/>
            <person name="Miller A.Z."/>
            <person name="Laiz L."/>
            <person name="Saiz-Jimenez C."/>
        </authorList>
    </citation>
    <scope>NUCLEOTIDE SEQUENCE [LARGE SCALE GENOMIC DNA]</scope>
    <source>
        <strain evidence="1 2">JCM 19203</strain>
    </source>
</reference>